<evidence type="ECO:0000256" key="3">
    <source>
        <dbReference type="ARBA" id="ARBA00022989"/>
    </source>
</evidence>
<keyword evidence="8" id="KW-1185">Reference proteome</keyword>
<keyword evidence="2 6" id="KW-0812">Transmembrane</keyword>
<evidence type="ECO:0000313" key="7">
    <source>
        <dbReference type="EMBL" id="WOK94565.1"/>
    </source>
</evidence>
<feature type="transmembrane region" description="Helical" evidence="6">
    <location>
        <begin position="20"/>
        <end position="38"/>
    </location>
</feature>
<proteinExistence type="predicted"/>
<dbReference type="GO" id="GO:0005783">
    <property type="term" value="C:endoplasmic reticulum"/>
    <property type="evidence" value="ECO:0007669"/>
    <property type="project" value="InterPro"/>
</dbReference>
<dbReference type="GO" id="GO:0016020">
    <property type="term" value="C:membrane"/>
    <property type="evidence" value="ECO:0007669"/>
    <property type="project" value="UniProtKB-SubCell"/>
</dbReference>
<evidence type="ECO:0000256" key="2">
    <source>
        <dbReference type="ARBA" id="ARBA00022692"/>
    </source>
</evidence>
<evidence type="ECO:0000313" key="8">
    <source>
        <dbReference type="Proteomes" id="UP001327560"/>
    </source>
</evidence>
<feature type="compositionally biased region" description="Basic and acidic residues" evidence="5">
    <location>
        <begin position="452"/>
        <end position="465"/>
    </location>
</feature>
<keyword evidence="3 6" id="KW-1133">Transmembrane helix</keyword>
<dbReference type="PANTHER" id="PTHR12883:SF0">
    <property type="entry name" value="PAT COMPLEX SUBUNIT CCDC47"/>
    <property type="match status" value="1"/>
</dbReference>
<dbReference type="GO" id="GO:0032469">
    <property type="term" value="P:endoplasmic reticulum calcium ion homeostasis"/>
    <property type="evidence" value="ECO:0007669"/>
    <property type="project" value="InterPro"/>
</dbReference>
<feature type="compositionally biased region" description="Basic residues" evidence="5">
    <location>
        <begin position="466"/>
        <end position="479"/>
    </location>
</feature>
<keyword evidence="4 6" id="KW-0472">Membrane</keyword>
<accession>A0AAQ3JU96</accession>
<dbReference type="Proteomes" id="UP001327560">
    <property type="component" value="Chromosome 1"/>
</dbReference>
<evidence type="ECO:0000256" key="6">
    <source>
        <dbReference type="SAM" id="Phobius"/>
    </source>
</evidence>
<evidence type="ECO:0000256" key="5">
    <source>
        <dbReference type="SAM" id="MobiDB-lite"/>
    </source>
</evidence>
<dbReference type="AlphaFoldDB" id="A0AAQ3JU96"/>
<evidence type="ECO:0000256" key="1">
    <source>
        <dbReference type="ARBA" id="ARBA00004167"/>
    </source>
</evidence>
<dbReference type="PANTHER" id="PTHR12883">
    <property type="entry name" value="ADIPOCYTE-SPECIFIC PROTEIN 4-RELATED"/>
    <property type="match status" value="1"/>
</dbReference>
<comment type="subcellular location">
    <subcellularLocation>
        <location evidence="1">Membrane</location>
        <topology evidence="1">Single-pass membrane protein</topology>
    </subcellularLocation>
</comment>
<feature type="compositionally biased region" description="Low complexity" evidence="5">
    <location>
        <begin position="116"/>
        <end position="146"/>
    </location>
</feature>
<name>A0AAQ3JU96_9LILI</name>
<gene>
    <name evidence="7" type="ORF">Cni_G03269</name>
</gene>
<protein>
    <recommendedName>
        <fullName evidence="9">Coiled-coil domain-containing protein 47</fullName>
    </recommendedName>
</protein>
<dbReference type="InterPro" id="IPR012879">
    <property type="entry name" value="CCDC47"/>
</dbReference>
<dbReference type="EMBL" id="CP136890">
    <property type="protein sequence ID" value="WOK94565.1"/>
    <property type="molecule type" value="Genomic_DNA"/>
</dbReference>
<evidence type="ECO:0008006" key="9">
    <source>
        <dbReference type="Google" id="ProtNLM"/>
    </source>
</evidence>
<sequence length="479" mass="53431">MVAVRWTRALTTSGSPRGDAVLFLVAFISIFSLLTLEVSRCSALASPHFEGFDPDAEELDLDLAGETLVSATPAPPPTSLSRPSSPESHHCPPSAPPPPSDLWDEDEFEGIPPAAHPQDQRASAAAADDPALPTSTPSTAESPTPASFSLRSYTLEISCVTFLICFTLNYFIGKRRNEAIALAWASKFATMDSIFDKNFSILSTGDGKTPLLLKEGPNVFKFYASGRRFCQGMFATMELLSRHDLISLALNVVFRKKDTITFEVVMKEDCMDHVVLALARKKMAKAMHKEKKDLQRFASPMVTPPAGRKWVADELTVISELKEVAGDIITDVVLDQVFGDKVFEKFGKWFVLLHFSDLHPGSRKKNLIFKFVLPKDNNMSDMTRLVALIPYFIDLIGRYKLSSHAHSKTEAARAKAAQEAYKELQNARQEALQKKKAERKKMMEEVEAKLTAETLRKKEEKERARQLKKPGPKVKMLRR</sequence>
<dbReference type="GO" id="GO:0005509">
    <property type="term" value="F:calcium ion binding"/>
    <property type="evidence" value="ECO:0007669"/>
    <property type="project" value="InterPro"/>
</dbReference>
<feature type="region of interest" description="Disordered" evidence="5">
    <location>
        <begin position="452"/>
        <end position="479"/>
    </location>
</feature>
<organism evidence="7 8">
    <name type="scientific">Canna indica</name>
    <name type="common">Indian-shot</name>
    <dbReference type="NCBI Taxonomy" id="4628"/>
    <lineage>
        <taxon>Eukaryota</taxon>
        <taxon>Viridiplantae</taxon>
        <taxon>Streptophyta</taxon>
        <taxon>Embryophyta</taxon>
        <taxon>Tracheophyta</taxon>
        <taxon>Spermatophyta</taxon>
        <taxon>Magnoliopsida</taxon>
        <taxon>Liliopsida</taxon>
        <taxon>Zingiberales</taxon>
        <taxon>Cannaceae</taxon>
        <taxon>Canna</taxon>
    </lineage>
</organism>
<feature type="region of interest" description="Disordered" evidence="5">
    <location>
        <begin position="69"/>
        <end position="146"/>
    </location>
</feature>
<evidence type="ECO:0000256" key="4">
    <source>
        <dbReference type="ARBA" id="ARBA00023136"/>
    </source>
</evidence>
<dbReference type="Pfam" id="PF07946">
    <property type="entry name" value="CCDC47"/>
    <property type="match status" value="1"/>
</dbReference>
<reference evidence="7 8" key="1">
    <citation type="submission" date="2023-10" db="EMBL/GenBank/DDBJ databases">
        <title>Chromosome-scale genome assembly provides insights into flower coloration mechanisms of Canna indica.</title>
        <authorList>
            <person name="Li C."/>
        </authorList>
    </citation>
    <scope>NUCLEOTIDE SEQUENCE [LARGE SCALE GENOMIC DNA]</scope>
    <source>
        <tissue evidence="7">Flower</tissue>
    </source>
</reference>